<gene>
    <name evidence="3" type="ORF">EJ997_09090</name>
</gene>
<organism evidence="3 4">
    <name type="scientific">Flaviflexus ciconiae</name>
    <dbReference type="NCBI Taxonomy" id="2496867"/>
    <lineage>
        <taxon>Bacteria</taxon>
        <taxon>Bacillati</taxon>
        <taxon>Actinomycetota</taxon>
        <taxon>Actinomycetes</taxon>
        <taxon>Actinomycetales</taxon>
        <taxon>Actinomycetaceae</taxon>
        <taxon>Flaviflexus</taxon>
    </lineage>
</organism>
<name>A0A3Q9G4T6_9ACTO</name>
<keyword evidence="4" id="KW-1185">Reference proteome</keyword>
<protein>
    <recommendedName>
        <fullName evidence="5">DUF4381 domain-containing protein</fullName>
    </recommendedName>
</protein>
<evidence type="ECO:0000313" key="4">
    <source>
        <dbReference type="Proteomes" id="UP000280344"/>
    </source>
</evidence>
<sequence>MTDDMVEDLVAPFEASPFYIVAALALLVVLAMWLGWRITSIGAKKRAPVRVRTWQKKIDDLREEHRNVGDSRVYALALAKLLRDFGTEKTGSDMSWMSVREATAMSGFTEFGELLSVLEEPSFGASPAVPSTAGNGVTGGSAEGSETAGESGSTSGAEVAANGGAVDQSGAAGGPGTADTTTIDHVTERAKAVVGAW</sequence>
<dbReference type="RefSeq" id="WP_126704266.1">
    <property type="nucleotide sequence ID" value="NZ_CP034593.1"/>
</dbReference>
<evidence type="ECO:0008006" key="5">
    <source>
        <dbReference type="Google" id="ProtNLM"/>
    </source>
</evidence>
<feature type="compositionally biased region" description="Low complexity" evidence="1">
    <location>
        <begin position="143"/>
        <end position="158"/>
    </location>
</feature>
<proteinExistence type="predicted"/>
<accession>A0A3Q9G4T6</accession>
<dbReference type="KEGG" id="flh:EJ997_09090"/>
<feature type="transmembrane region" description="Helical" evidence="2">
    <location>
        <begin position="18"/>
        <end position="36"/>
    </location>
</feature>
<dbReference type="EMBL" id="CP034593">
    <property type="protein sequence ID" value="AZQ77463.1"/>
    <property type="molecule type" value="Genomic_DNA"/>
</dbReference>
<evidence type="ECO:0000313" key="3">
    <source>
        <dbReference type="EMBL" id="AZQ77463.1"/>
    </source>
</evidence>
<keyword evidence="2" id="KW-0472">Membrane</keyword>
<keyword evidence="2" id="KW-0812">Transmembrane</keyword>
<reference evidence="3 4" key="1">
    <citation type="submission" date="2018-12" db="EMBL/GenBank/DDBJ databases">
        <title>Complete genome sequence of Flaviflexus sp. H23T48.</title>
        <authorList>
            <person name="Bae J.-W."/>
            <person name="Lee J.-Y."/>
        </authorList>
    </citation>
    <scope>NUCLEOTIDE SEQUENCE [LARGE SCALE GENOMIC DNA]</scope>
    <source>
        <strain evidence="3 4">H23T48</strain>
    </source>
</reference>
<feature type="region of interest" description="Disordered" evidence="1">
    <location>
        <begin position="126"/>
        <end position="184"/>
    </location>
</feature>
<dbReference type="OrthoDB" id="3268584at2"/>
<dbReference type="AlphaFoldDB" id="A0A3Q9G4T6"/>
<evidence type="ECO:0000256" key="1">
    <source>
        <dbReference type="SAM" id="MobiDB-lite"/>
    </source>
</evidence>
<dbReference type="Proteomes" id="UP000280344">
    <property type="component" value="Chromosome"/>
</dbReference>
<keyword evidence="2" id="KW-1133">Transmembrane helix</keyword>
<evidence type="ECO:0000256" key="2">
    <source>
        <dbReference type="SAM" id="Phobius"/>
    </source>
</evidence>